<evidence type="ECO:0000313" key="2">
    <source>
        <dbReference type="EMBL" id="EFE30292.1"/>
    </source>
</evidence>
<evidence type="ECO:0000256" key="1">
    <source>
        <dbReference type="SAM" id="MobiDB-lite"/>
    </source>
</evidence>
<dbReference type="KEGG" id="abe:ARB_02830"/>
<sequence>MADDQEQVTNAVQIQKKMDYGSGPGDLPGMADISVAQIKASAMFAHPWQQLLGSAPVAINSTGLAFVAATSDTAATIELDPPQGGFKYLHYKSLRANLTECGDMGTKAFLAADGGMLYIHSVASMIPDRVNSIMEIIIDPISAQRMLKGALLSIKKSADDCYDRAKTIDKGFNDWMLYATELYASCVEKESSAEEQLAKTKLQMLAAQNILKADEINVKNQKAATRTFKKQLQMASNVYKKASDSFPSGALSRGVDNATPSDPLSGSKHLHAYPHLKGIGSFYLSVDIRGNSRWDLVGQEIVGKLGDTLVTALGQLATAYTENMNYTARAEEAEKMFKDFNKKGNDGSGNGNAPLPTPEPKAKVPLPQNSTDPAYVQIKPAIVYLRVLYSILFKGNGGGINWDEVSTTTGSGSKSLLYTLQMLKNARDQFIEVATDKDPSVKFKQVLQTSIQIATEVYNLGGKGSMNDLPGPDDAKVKKWQQDFNPVYIDANELFAVSKALPGSTSTVWIPALETVMANPNKQQTQDPQMAQGQAVLEAAKDRLHTTQQAYIASSKAYQEATKALTKDQSDLAAAQNKLLQLNTDEKNLTAIKTILEASIRLIAVVKTRVMDLVTFFNSISSTIEVIVEEVVEEFLRKIQENVANNDPDGELDDLKVGKYNFTDLARTQIYKSAIFMRAYFEIFGEVAKMWSDLSIENIMPGIQLLVGISSDFAGQLGKDPKESRDKVRDSVSKLNSWFEGAKAKIEDLAGKEQEKILGQMDSRIQQVAEDTTKLPPPAPTTAEAINAGAGKVTDAAKSAIEFNAEKNPMAVWVRRQP</sequence>
<evidence type="ECO:0000313" key="3">
    <source>
        <dbReference type="Proteomes" id="UP000008866"/>
    </source>
</evidence>
<accession>D4B2Z6</accession>
<dbReference type="OMA" id="IKASAMF"/>
<dbReference type="eggNOG" id="ENOG502QVK4">
    <property type="taxonomic scope" value="Eukaryota"/>
</dbReference>
<gene>
    <name evidence="2" type="ORF">ARB_02830</name>
</gene>
<dbReference type="HOGENOM" id="CLU_021167_0_0_1"/>
<dbReference type="PANTHER" id="PTHR33488:SF2">
    <property type="entry name" value="EARLY ENDOSOME ANTIGEN 1-LIKE"/>
    <property type="match status" value="1"/>
</dbReference>
<dbReference type="PANTHER" id="PTHR33488">
    <property type="entry name" value="ZGC:162509"/>
    <property type="match status" value="1"/>
</dbReference>
<proteinExistence type="predicted"/>
<comment type="caution">
    <text evidence="2">The sequence shown here is derived from an EMBL/GenBank/DDBJ whole genome shotgun (WGS) entry which is preliminary data.</text>
</comment>
<dbReference type="STRING" id="663331.D4B2Z6"/>
<organism evidence="2 3">
    <name type="scientific">Arthroderma benhamiae (strain ATCC MYA-4681 / CBS 112371)</name>
    <name type="common">Trichophyton mentagrophytes</name>
    <dbReference type="NCBI Taxonomy" id="663331"/>
    <lineage>
        <taxon>Eukaryota</taxon>
        <taxon>Fungi</taxon>
        <taxon>Dikarya</taxon>
        <taxon>Ascomycota</taxon>
        <taxon>Pezizomycotina</taxon>
        <taxon>Eurotiomycetes</taxon>
        <taxon>Eurotiomycetidae</taxon>
        <taxon>Onygenales</taxon>
        <taxon>Arthrodermataceae</taxon>
        <taxon>Trichophyton</taxon>
    </lineage>
</organism>
<feature type="region of interest" description="Disordered" evidence="1">
    <location>
        <begin position="340"/>
        <end position="368"/>
    </location>
</feature>
<dbReference type="GeneID" id="9525049"/>
<dbReference type="Proteomes" id="UP000008866">
    <property type="component" value="Unassembled WGS sequence"/>
</dbReference>
<dbReference type="EMBL" id="ABSU01000031">
    <property type="protein sequence ID" value="EFE30292.1"/>
    <property type="molecule type" value="Genomic_DNA"/>
</dbReference>
<reference evidence="3" key="1">
    <citation type="journal article" date="2011" name="Genome Biol.">
        <title>Comparative and functional genomics provide insights into the pathogenicity of dermatophytic fungi.</title>
        <authorList>
            <person name="Burmester A."/>
            <person name="Shelest E."/>
            <person name="Gloeckner G."/>
            <person name="Heddergott C."/>
            <person name="Schindler S."/>
            <person name="Staib P."/>
            <person name="Heidel A."/>
            <person name="Felder M."/>
            <person name="Petzold A."/>
            <person name="Szafranski K."/>
            <person name="Feuermann M."/>
            <person name="Pedruzzi I."/>
            <person name="Priebe S."/>
            <person name="Groth M."/>
            <person name="Winkler R."/>
            <person name="Li W."/>
            <person name="Kniemeyer O."/>
            <person name="Schroeckh V."/>
            <person name="Hertweck C."/>
            <person name="Hube B."/>
            <person name="White T.C."/>
            <person name="Platzer M."/>
            <person name="Guthke R."/>
            <person name="Heitman J."/>
            <person name="Woestemeyer J."/>
            <person name="Zipfel P.F."/>
            <person name="Monod M."/>
            <person name="Brakhage A.A."/>
        </authorList>
    </citation>
    <scope>NUCLEOTIDE SEQUENCE [LARGE SCALE GENOMIC DNA]</scope>
    <source>
        <strain evidence="3">ATCC MYA-4681 / CBS 112371</strain>
    </source>
</reference>
<dbReference type="RefSeq" id="XP_003010932.1">
    <property type="nucleotide sequence ID" value="XM_003010886.1"/>
</dbReference>
<keyword evidence="3" id="KW-1185">Reference proteome</keyword>
<dbReference type="AlphaFoldDB" id="D4B2Z6"/>
<protein>
    <submittedName>
        <fullName evidence="2">Uncharacterized protein</fullName>
    </submittedName>
</protein>
<name>D4B2Z6_ARTBC</name>